<dbReference type="Gene3D" id="3.30.360.10">
    <property type="entry name" value="Dihydrodipicolinate Reductase, domain 2"/>
    <property type="match status" value="1"/>
</dbReference>
<proteinExistence type="predicted"/>
<dbReference type="FunFam" id="3.40.50.720:FF:000072">
    <property type="entry name" value="Saccharopine dehydrogenase [NADP(+), L-glutamate-forming]"/>
    <property type="match status" value="1"/>
</dbReference>
<name>A0A5B9D821_9ARCH</name>
<dbReference type="GO" id="GO:0005737">
    <property type="term" value="C:cytoplasm"/>
    <property type="evidence" value="ECO:0007669"/>
    <property type="project" value="TreeGrafter"/>
</dbReference>
<evidence type="ECO:0000256" key="2">
    <source>
        <dbReference type="ARBA" id="ARBA00023002"/>
    </source>
</evidence>
<accession>A0A5B9D821</accession>
<dbReference type="GeneID" id="41328566"/>
<dbReference type="PANTHER" id="PTHR11133:SF22">
    <property type="entry name" value="ALPHA-AMINOADIPIC SEMIALDEHYDE SYNTHASE, MITOCHONDRIAL"/>
    <property type="match status" value="1"/>
</dbReference>
<dbReference type="InterPro" id="IPR036291">
    <property type="entry name" value="NAD(P)-bd_dom_sf"/>
</dbReference>
<evidence type="ECO:0000259" key="4">
    <source>
        <dbReference type="Pfam" id="PF16653"/>
    </source>
</evidence>
<dbReference type="SUPFAM" id="SSF51735">
    <property type="entry name" value="NAD(P)-binding Rossmann-fold domains"/>
    <property type="match status" value="1"/>
</dbReference>
<dbReference type="SUPFAM" id="SSF55347">
    <property type="entry name" value="Glyceraldehyde-3-phosphate dehydrogenase-like, C-terminal domain"/>
    <property type="match status" value="1"/>
</dbReference>
<dbReference type="Proteomes" id="UP000321408">
    <property type="component" value="Chromosome"/>
</dbReference>
<dbReference type="KEGG" id="psyt:DSAG12_00561"/>
<evidence type="ECO:0000313" key="5">
    <source>
        <dbReference type="EMBL" id="QEE14746.1"/>
    </source>
</evidence>
<sequence length="439" mass="49174">MKKVLLFGAGLVAGPTVQYLLEHGFDVTNASRTISKAEKLIGNHPNGHSIQFDISKNPEKLDDLVKKCDIAISLLPYTFHVQIAKSCIKNRKHMATTSYVSDEMKLLDEEAKKAGIILLNEMGVDPGIDHMAAQEIIDKVHEKGGKIESFRSLCGGLPAPEANTNPFGYKLSWSPRGVLLAGRNTAEYLEDGKKVVIPGKDLFDNYFPYIVNGLGDFEAYPNRNSNPYIETYGIQETNFILRGTLRNIGWCSTLKKIADMGLMDLEEREIEEDTNYSNYMKKFLNLPNKPIREAIAEKFNITDKKIIDRLEWLGLLGDEKIPFKKGSPLDALDYLFNKKLQYAPGERDMLILIHEFIASYSDHKEKITATMIDYGIPNGASSMSRTVGLPIAIGVRMILEGAITETGVHIPIKKGIYTPVLKELAEMNIKFVETIEKIE</sequence>
<dbReference type="Pfam" id="PF03435">
    <property type="entry name" value="Sacchrp_dh_NADP"/>
    <property type="match status" value="1"/>
</dbReference>
<dbReference type="Pfam" id="PF16653">
    <property type="entry name" value="Sacchrp_dh_C"/>
    <property type="match status" value="1"/>
</dbReference>
<dbReference type="PANTHER" id="PTHR11133">
    <property type="entry name" value="SACCHAROPINE DEHYDROGENASE"/>
    <property type="match status" value="1"/>
</dbReference>
<dbReference type="FunFam" id="3.30.360.10:FF:000008">
    <property type="entry name" value="Alpha-aminoadipic semialdehyde synthase, mitochondrial"/>
    <property type="match status" value="1"/>
</dbReference>
<keyword evidence="1" id="KW-0521">NADP</keyword>
<dbReference type="AlphaFoldDB" id="A0A5B9D821"/>
<evidence type="ECO:0000256" key="1">
    <source>
        <dbReference type="ARBA" id="ARBA00022857"/>
    </source>
</evidence>
<dbReference type="GO" id="GO:0004753">
    <property type="term" value="F:saccharopine dehydrogenase activity"/>
    <property type="evidence" value="ECO:0007669"/>
    <property type="project" value="TreeGrafter"/>
</dbReference>
<evidence type="ECO:0000313" key="6">
    <source>
        <dbReference type="Proteomes" id="UP000321408"/>
    </source>
</evidence>
<evidence type="ECO:0000259" key="3">
    <source>
        <dbReference type="Pfam" id="PF03435"/>
    </source>
</evidence>
<dbReference type="GO" id="GO:0019878">
    <property type="term" value="P:lysine biosynthetic process via aminoadipic acid"/>
    <property type="evidence" value="ECO:0007669"/>
    <property type="project" value="TreeGrafter"/>
</dbReference>
<dbReference type="EMBL" id="CP042905">
    <property type="protein sequence ID" value="QEE14746.1"/>
    <property type="molecule type" value="Genomic_DNA"/>
</dbReference>
<gene>
    <name evidence="5" type="ORF">DSAG12_00561</name>
</gene>
<feature type="domain" description="Saccharopine dehydrogenase-like C-terminal" evidence="4">
    <location>
        <begin position="123"/>
        <end position="427"/>
    </location>
</feature>
<dbReference type="InterPro" id="IPR032095">
    <property type="entry name" value="Sacchrp_dh-like_C"/>
</dbReference>
<keyword evidence="6" id="KW-1185">Reference proteome</keyword>
<dbReference type="RefSeq" id="WP_147661690.1">
    <property type="nucleotide sequence ID" value="NZ_CP042905.2"/>
</dbReference>
<dbReference type="Gene3D" id="3.40.50.720">
    <property type="entry name" value="NAD(P)-binding Rossmann-like Domain"/>
    <property type="match status" value="1"/>
</dbReference>
<reference evidence="5 6" key="2">
    <citation type="journal article" date="2024" name="Int. J. Syst. Evol. Microbiol.">
        <title>Promethearchaeum syntrophicum gen. nov., sp. nov., an anaerobic, obligately syntrophic archaeon, the first isolate of the lineage 'Asgard' archaea, and proposal of the new archaeal phylum Promethearchaeota phyl. nov. and kingdom Promethearchaeati regn. nov.</title>
        <authorList>
            <person name="Imachi H."/>
            <person name="Nobu M.K."/>
            <person name="Kato S."/>
            <person name="Takaki Y."/>
            <person name="Miyazaki M."/>
            <person name="Miyata M."/>
            <person name="Ogawara M."/>
            <person name="Saito Y."/>
            <person name="Sakai S."/>
            <person name="Tahara Y.O."/>
            <person name="Takano Y."/>
            <person name="Tasumi E."/>
            <person name="Uematsu K."/>
            <person name="Yoshimura T."/>
            <person name="Itoh T."/>
            <person name="Ohkuma M."/>
            <person name="Takai K."/>
        </authorList>
    </citation>
    <scope>NUCLEOTIDE SEQUENCE [LARGE SCALE GENOMIC DNA]</scope>
    <source>
        <strain evidence="5 6">MK-D1</strain>
    </source>
</reference>
<dbReference type="InterPro" id="IPR051168">
    <property type="entry name" value="AASS"/>
</dbReference>
<dbReference type="Gene3D" id="1.10.1870.10">
    <property type="entry name" value="Domain 3, Saccharopine reductase"/>
    <property type="match status" value="1"/>
</dbReference>
<reference evidence="5 6" key="1">
    <citation type="journal article" date="2020" name="Nature">
        <title>Isolation of an archaeon at the prokaryote-eukaryote interface.</title>
        <authorList>
            <person name="Imachi H."/>
            <person name="Nobu M.K."/>
            <person name="Nakahara N."/>
            <person name="Morono Y."/>
            <person name="Ogawara M."/>
            <person name="Takaki Y."/>
            <person name="Takano Y."/>
            <person name="Uematsu K."/>
            <person name="Ikuta T."/>
            <person name="Ito M."/>
            <person name="Matsui Y."/>
            <person name="Miyazaki M."/>
            <person name="Murata K."/>
            <person name="Saito Y."/>
            <person name="Sakai S."/>
            <person name="Song C."/>
            <person name="Tasumi E."/>
            <person name="Yamanaka Y."/>
            <person name="Yamaguchi T."/>
            <person name="Kamagata Y."/>
            <person name="Tamaki H."/>
            <person name="Takai K."/>
        </authorList>
    </citation>
    <scope>NUCLEOTIDE SEQUENCE [LARGE SCALE GENOMIC DNA]</scope>
    <source>
        <strain evidence="5 6">MK-D1</strain>
    </source>
</reference>
<protein>
    <submittedName>
        <fullName evidence="5">Saccharopine dehydrogenase C-terminal domain-containing protein</fullName>
    </submittedName>
</protein>
<feature type="domain" description="Saccharopine dehydrogenase NADP binding" evidence="3">
    <location>
        <begin position="4"/>
        <end position="118"/>
    </location>
</feature>
<dbReference type="InterPro" id="IPR005097">
    <property type="entry name" value="Sacchrp_dh_NADP-bd"/>
</dbReference>
<organism evidence="5 6">
    <name type="scientific">Promethearchaeum syntrophicum</name>
    <dbReference type="NCBI Taxonomy" id="2594042"/>
    <lineage>
        <taxon>Archaea</taxon>
        <taxon>Promethearchaeati</taxon>
        <taxon>Promethearchaeota</taxon>
        <taxon>Promethearchaeia</taxon>
        <taxon>Promethearchaeales</taxon>
        <taxon>Promethearchaeaceae</taxon>
        <taxon>Promethearchaeum</taxon>
    </lineage>
</organism>
<keyword evidence="2" id="KW-0560">Oxidoreductase</keyword>